<reference evidence="2" key="1">
    <citation type="journal article" date="2018" name="DNA Res.">
        <title>Multiple hybrid de novo genome assembly of finger millet, an orphan allotetraploid crop.</title>
        <authorList>
            <person name="Hatakeyama M."/>
            <person name="Aluri S."/>
            <person name="Balachadran M.T."/>
            <person name="Sivarajan S.R."/>
            <person name="Patrignani A."/>
            <person name="Gruter S."/>
            <person name="Poveda L."/>
            <person name="Shimizu-Inatsugi R."/>
            <person name="Baeten J."/>
            <person name="Francoijs K.J."/>
            <person name="Nataraja K.N."/>
            <person name="Reddy Y.A.N."/>
            <person name="Phadnis S."/>
            <person name="Ravikumar R.L."/>
            <person name="Schlapbach R."/>
            <person name="Sreeman S.M."/>
            <person name="Shimizu K.K."/>
        </authorList>
    </citation>
    <scope>NUCLEOTIDE SEQUENCE</scope>
</reference>
<evidence type="ECO:0000256" key="1">
    <source>
        <dbReference type="SAM" id="MobiDB-lite"/>
    </source>
</evidence>
<accession>A0AAV5CS81</accession>
<evidence type="ECO:0000313" key="2">
    <source>
        <dbReference type="EMBL" id="GJN00732.1"/>
    </source>
</evidence>
<dbReference type="Proteomes" id="UP001054889">
    <property type="component" value="Unassembled WGS sequence"/>
</dbReference>
<evidence type="ECO:0000313" key="3">
    <source>
        <dbReference type="Proteomes" id="UP001054889"/>
    </source>
</evidence>
<proteinExistence type="predicted"/>
<comment type="caution">
    <text evidence="2">The sequence shown here is derived from an EMBL/GenBank/DDBJ whole genome shotgun (WGS) entry which is preliminary data.</text>
</comment>
<organism evidence="2 3">
    <name type="scientific">Eleusine coracana subsp. coracana</name>
    <dbReference type="NCBI Taxonomy" id="191504"/>
    <lineage>
        <taxon>Eukaryota</taxon>
        <taxon>Viridiplantae</taxon>
        <taxon>Streptophyta</taxon>
        <taxon>Embryophyta</taxon>
        <taxon>Tracheophyta</taxon>
        <taxon>Spermatophyta</taxon>
        <taxon>Magnoliopsida</taxon>
        <taxon>Liliopsida</taxon>
        <taxon>Poales</taxon>
        <taxon>Poaceae</taxon>
        <taxon>PACMAD clade</taxon>
        <taxon>Chloridoideae</taxon>
        <taxon>Cynodonteae</taxon>
        <taxon>Eleusininae</taxon>
        <taxon>Eleusine</taxon>
    </lineage>
</organism>
<feature type="region of interest" description="Disordered" evidence="1">
    <location>
        <begin position="52"/>
        <end position="74"/>
    </location>
</feature>
<gene>
    <name evidence="2" type="primary">ga17934</name>
    <name evidence="2" type="ORF">PR202_ga17934</name>
</gene>
<name>A0AAV5CS81_ELECO</name>
<dbReference type="AlphaFoldDB" id="A0AAV5CS81"/>
<keyword evidence="3" id="KW-1185">Reference proteome</keyword>
<feature type="compositionally biased region" description="Basic and acidic residues" evidence="1">
    <location>
        <begin position="58"/>
        <end position="69"/>
    </location>
</feature>
<reference evidence="2" key="2">
    <citation type="submission" date="2021-12" db="EMBL/GenBank/DDBJ databases">
        <title>Resequencing data analysis of finger millet.</title>
        <authorList>
            <person name="Hatakeyama M."/>
            <person name="Aluri S."/>
            <person name="Balachadran M.T."/>
            <person name="Sivarajan S.R."/>
            <person name="Poveda L."/>
            <person name="Shimizu-Inatsugi R."/>
            <person name="Schlapbach R."/>
            <person name="Sreeman S.M."/>
            <person name="Shimizu K.K."/>
        </authorList>
    </citation>
    <scope>NUCLEOTIDE SEQUENCE</scope>
</reference>
<protein>
    <submittedName>
        <fullName evidence="2">Uncharacterized protein</fullName>
    </submittedName>
</protein>
<sequence>MAEVSTAAAPEGVLHRRIEFHLARRPHTSVAVGGGGFRMETLNPDAAGKVGAVAAGSSEHEARRPEKGDAGGMDPELSVAKIYLGRIGAGLQNLGTPATSTRFCNA</sequence>
<dbReference type="EMBL" id="BQKI01000008">
    <property type="protein sequence ID" value="GJN00732.1"/>
    <property type="molecule type" value="Genomic_DNA"/>
</dbReference>